<organism evidence="1 2">
    <name type="scientific">Kitasatospora terrestris</name>
    <dbReference type="NCBI Taxonomy" id="258051"/>
    <lineage>
        <taxon>Bacteria</taxon>
        <taxon>Bacillati</taxon>
        <taxon>Actinomycetota</taxon>
        <taxon>Actinomycetes</taxon>
        <taxon>Kitasatosporales</taxon>
        <taxon>Streptomycetaceae</taxon>
        <taxon>Kitasatospora</taxon>
    </lineage>
</organism>
<evidence type="ECO:0000313" key="2">
    <source>
        <dbReference type="Proteomes" id="UP001501752"/>
    </source>
</evidence>
<reference evidence="2" key="1">
    <citation type="journal article" date="2019" name="Int. J. Syst. Evol. Microbiol.">
        <title>The Global Catalogue of Microorganisms (GCM) 10K type strain sequencing project: providing services to taxonomists for standard genome sequencing and annotation.</title>
        <authorList>
            <consortium name="The Broad Institute Genomics Platform"/>
            <consortium name="The Broad Institute Genome Sequencing Center for Infectious Disease"/>
            <person name="Wu L."/>
            <person name="Ma J."/>
        </authorList>
    </citation>
    <scope>NUCLEOTIDE SEQUENCE [LARGE SCALE GENOMIC DNA]</scope>
    <source>
        <strain evidence="2">JCM 13006</strain>
    </source>
</reference>
<dbReference type="Proteomes" id="UP001501752">
    <property type="component" value="Unassembled WGS sequence"/>
</dbReference>
<gene>
    <name evidence="1" type="ORF">GCM10023235_55550</name>
</gene>
<sequence length="197" mass="21285">MPQFTTRTLALADDTHDRTHASDGHSRYGTYLDLNAGLLHDDGHPLTAAGFAFSAWQIATSPVMAPGYVRVRPDLHSLTVVSAGDDGRDVALRITVPLRHRALAAWPARMVADWQADPWATDRGFTALAEPEPAGRTALLVTATVLLPVPAHVLHTPTAAEPSPEMTRQAKQAVKALTRWTNDHAHLVNDLCAGAER</sequence>
<accession>A0ABP9E5A6</accession>
<comment type="caution">
    <text evidence="1">The sequence shown here is derived from an EMBL/GenBank/DDBJ whole genome shotgun (WGS) entry which is preliminary data.</text>
</comment>
<dbReference type="EMBL" id="BAABIS010000001">
    <property type="protein sequence ID" value="GAA4869692.1"/>
    <property type="molecule type" value="Genomic_DNA"/>
</dbReference>
<evidence type="ECO:0000313" key="1">
    <source>
        <dbReference type="EMBL" id="GAA4869692.1"/>
    </source>
</evidence>
<keyword evidence="2" id="KW-1185">Reference proteome</keyword>
<protein>
    <submittedName>
        <fullName evidence="1">Uncharacterized protein</fullName>
    </submittedName>
</protein>
<proteinExistence type="predicted"/>
<name>A0ABP9E5A6_9ACTN</name>
<dbReference type="RefSeq" id="WP_345699606.1">
    <property type="nucleotide sequence ID" value="NZ_BAABIS010000001.1"/>
</dbReference>